<reference evidence="1 2" key="1">
    <citation type="submission" date="2017-06" db="EMBL/GenBank/DDBJ databases">
        <title>Comparative genomic analysis of Ambrosia Fusariam Clade fungi.</title>
        <authorList>
            <person name="Stajich J.E."/>
            <person name="Carrillo J."/>
            <person name="Kijimoto T."/>
            <person name="Eskalen A."/>
            <person name="O'Donnell K."/>
            <person name="Kasson M."/>
        </authorList>
    </citation>
    <scope>NUCLEOTIDE SEQUENCE [LARGE SCALE GENOMIC DNA]</scope>
    <source>
        <strain evidence="1">UCR3666</strain>
    </source>
</reference>
<comment type="caution">
    <text evidence="1">The sequence shown here is derived from an EMBL/GenBank/DDBJ whole genome shotgun (WGS) entry which is preliminary data.</text>
</comment>
<name>A0A3M2RYH0_9HYPO</name>
<sequence>MSSPGWMQSHRHLIGDRTLSQICLPSAHDAGTYHLRFGTIGGGQNVVLTQTKSMLDQLHLGVRHLDIRATYAFLPGSFHDPLNDTRTGWYCGHYTPQGQKFGVGWQGGSGASIDELVEQVNEYTRDHGELIILKISHVVVLRHSKLWAIEDPLTLDHVTSLMRSLGQLKQLFKMTDASGGKEKPLHDYTLNEFVGTGQAAVVVVIEDLDKISADVAFEHGFWPRTSLSFNQESVTHTQGTKEAILSLLLPGNNKFTVLKLAEAVQQKRFPWLLQDLANDELTKSLIEMDKIENADLLTFCLASTIYRLYRDNDQENLPVIVYGGNLITDPAVQARVQAAIDHGESLVVDNENLIDTCDPRSKSCAVLYSQSGIIKGRWASESLVLHFEHDILYLEYGESDILTQRRYLEFLRASVEIPSLNISNQTVVGGDKNDPQKGVCKSCVIRYRLPNEREIFEKSVLEGNDLVWQKRRG</sequence>
<evidence type="ECO:0008006" key="3">
    <source>
        <dbReference type="Google" id="ProtNLM"/>
    </source>
</evidence>
<evidence type="ECO:0000313" key="2">
    <source>
        <dbReference type="Proteomes" id="UP000277212"/>
    </source>
</evidence>
<evidence type="ECO:0000313" key="1">
    <source>
        <dbReference type="EMBL" id="RMJ10334.1"/>
    </source>
</evidence>
<dbReference type="GO" id="GO:0008081">
    <property type="term" value="F:phosphoric diester hydrolase activity"/>
    <property type="evidence" value="ECO:0007669"/>
    <property type="project" value="InterPro"/>
</dbReference>
<dbReference type="PANTHER" id="PTHR13593">
    <property type="match status" value="1"/>
</dbReference>
<dbReference type="AlphaFoldDB" id="A0A3M2RYH0"/>
<gene>
    <name evidence="1" type="ORF">CDV36_010030</name>
</gene>
<dbReference type="EMBL" id="NKUJ01000206">
    <property type="protein sequence ID" value="RMJ10334.1"/>
    <property type="molecule type" value="Genomic_DNA"/>
</dbReference>
<keyword evidence="2" id="KW-1185">Reference proteome</keyword>
<dbReference type="OrthoDB" id="1046782at2759"/>
<protein>
    <recommendedName>
        <fullName evidence="3">PLC-like phosphodiesterase</fullName>
    </recommendedName>
</protein>
<dbReference type="Gene3D" id="3.20.20.190">
    <property type="entry name" value="Phosphatidylinositol (PI) phosphodiesterase"/>
    <property type="match status" value="1"/>
</dbReference>
<accession>A0A3M2RYH0</accession>
<dbReference type="InterPro" id="IPR051057">
    <property type="entry name" value="PI-PLC_domain"/>
</dbReference>
<dbReference type="Proteomes" id="UP000277212">
    <property type="component" value="Unassembled WGS sequence"/>
</dbReference>
<organism evidence="1 2">
    <name type="scientific">Fusarium kuroshium</name>
    <dbReference type="NCBI Taxonomy" id="2010991"/>
    <lineage>
        <taxon>Eukaryota</taxon>
        <taxon>Fungi</taxon>
        <taxon>Dikarya</taxon>
        <taxon>Ascomycota</taxon>
        <taxon>Pezizomycotina</taxon>
        <taxon>Sordariomycetes</taxon>
        <taxon>Hypocreomycetidae</taxon>
        <taxon>Hypocreales</taxon>
        <taxon>Nectriaceae</taxon>
        <taxon>Fusarium</taxon>
        <taxon>Fusarium solani species complex</taxon>
    </lineage>
</organism>
<dbReference type="GO" id="GO:0006629">
    <property type="term" value="P:lipid metabolic process"/>
    <property type="evidence" value="ECO:0007669"/>
    <property type="project" value="InterPro"/>
</dbReference>
<proteinExistence type="predicted"/>
<dbReference type="PANTHER" id="PTHR13593:SF113">
    <property type="entry name" value="SI:DKEY-266F7.9"/>
    <property type="match status" value="1"/>
</dbReference>
<dbReference type="InterPro" id="IPR017946">
    <property type="entry name" value="PLC-like_Pdiesterase_TIM-brl"/>
</dbReference>
<dbReference type="SUPFAM" id="SSF51695">
    <property type="entry name" value="PLC-like phosphodiesterases"/>
    <property type="match status" value="1"/>
</dbReference>